<reference evidence="3" key="1">
    <citation type="submission" date="2019-07" db="EMBL/GenBank/DDBJ databases">
        <title>Genomic Encyclopedia of Type Strains, Phase IV (KMG-IV): sequencing the most valuable type-strain genomes for metagenomic binning, comparative biology and taxonomic classification.</title>
        <authorList>
            <person name="Goeker M."/>
        </authorList>
    </citation>
    <scope>NUCLEOTIDE SEQUENCE</scope>
    <source>
        <strain evidence="3">DSM 44596</strain>
    </source>
</reference>
<proteinExistence type="predicted"/>
<name>A0A652YY66_NOCGL</name>
<evidence type="ECO:0000256" key="2">
    <source>
        <dbReference type="PIRSR" id="PIRSR605754-1"/>
    </source>
</evidence>
<accession>A0A652YY66</accession>
<dbReference type="Gene3D" id="2.40.260.10">
    <property type="entry name" value="Sortase"/>
    <property type="match status" value="1"/>
</dbReference>
<dbReference type="InterPro" id="IPR005754">
    <property type="entry name" value="Sortase"/>
</dbReference>
<comment type="caution">
    <text evidence="3">The sequence shown here is derived from an EMBL/GenBank/DDBJ whole genome shotgun (WGS) entry which is preliminary data.</text>
</comment>
<evidence type="ECO:0000256" key="1">
    <source>
        <dbReference type="ARBA" id="ARBA00022801"/>
    </source>
</evidence>
<dbReference type="InterPro" id="IPR042001">
    <property type="entry name" value="Sortase_F"/>
</dbReference>
<feature type="active site" description="Acyl-thioester intermediate" evidence="2">
    <location>
        <position position="124"/>
    </location>
</feature>
<keyword evidence="1" id="KW-0378">Hydrolase</keyword>
<dbReference type="InterPro" id="IPR023365">
    <property type="entry name" value="Sortase_dom-sf"/>
</dbReference>
<dbReference type="AlphaFoldDB" id="A0A652YY66"/>
<organism evidence="3">
    <name type="scientific">Nocardia globerula</name>
    <dbReference type="NCBI Taxonomy" id="1818"/>
    <lineage>
        <taxon>Bacteria</taxon>
        <taxon>Bacillati</taxon>
        <taxon>Actinomycetota</taxon>
        <taxon>Actinomycetes</taxon>
        <taxon>Mycobacteriales</taxon>
        <taxon>Nocardiaceae</taxon>
        <taxon>Nocardia</taxon>
    </lineage>
</organism>
<dbReference type="EMBL" id="VNIQ01000001">
    <property type="protein sequence ID" value="TYQ08488.1"/>
    <property type="molecule type" value="Genomic_DNA"/>
</dbReference>
<gene>
    <name evidence="3" type="ORF">FNL38_101860</name>
</gene>
<feature type="active site" description="Proton donor/acceptor" evidence="2">
    <location>
        <position position="59"/>
    </location>
</feature>
<dbReference type="CDD" id="cd05829">
    <property type="entry name" value="Sortase_F"/>
    <property type="match status" value="1"/>
</dbReference>
<dbReference type="SUPFAM" id="SSF63817">
    <property type="entry name" value="Sortase"/>
    <property type="match status" value="1"/>
</dbReference>
<evidence type="ECO:0000313" key="3">
    <source>
        <dbReference type="EMBL" id="TYQ08488.1"/>
    </source>
</evidence>
<dbReference type="Pfam" id="PF04203">
    <property type="entry name" value="Sortase"/>
    <property type="match status" value="1"/>
</dbReference>
<sequence length="149" mass="15720">MAQPTRLSIADLGIDTKVLPMPAGACPVLDPPTLADAYWVGCRSEPGTDSDGTVFVIGHAGAGTAAVFDTLPDIVAGSRVLIETDSGTLEYTVRSTALYEKFGEAQESPELRLRQPGRLVLVTCYLENGTTLSSKNFVAYAEITGALAR</sequence>
<protein>
    <submittedName>
        <fullName evidence="3">Sortase family protein</fullName>
    </submittedName>
</protein>
<dbReference type="GO" id="GO:0016787">
    <property type="term" value="F:hydrolase activity"/>
    <property type="evidence" value="ECO:0007669"/>
    <property type="project" value="UniProtKB-KW"/>
</dbReference>